<keyword evidence="1" id="KW-1185">Reference proteome</keyword>
<accession>A0ABM0ML26</accession>
<dbReference type="Gene3D" id="3.40.50.11350">
    <property type="match status" value="1"/>
</dbReference>
<organism evidence="1 2">
    <name type="scientific">Saccoglossus kowalevskii</name>
    <name type="common">Acorn worm</name>
    <dbReference type="NCBI Taxonomy" id="10224"/>
    <lineage>
        <taxon>Eukaryota</taxon>
        <taxon>Metazoa</taxon>
        <taxon>Hemichordata</taxon>
        <taxon>Enteropneusta</taxon>
        <taxon>Harrimaniidae</taxon>
        <taxon>Saccoglossus</taxon>
    </lineage>
</organism>
<name>A0ABM0ML26_SACKO</name>
<protein>
    <submittedName>
        <fullName evidence="2">Uncharacterized protein LOC102807194</fullName>
    </submittedName>
</protein>
<gene>
    <name evidence="2" type="primary">LOC102807194</name>
</gene>
<evidence type="ECO:0000313" key="2">
    <source>
        <dbReference type="RefSeq" id="XP_006820717.1"/>
    </source>
</evidence>
<dbReference type="RefSeq" id="XP_006820717.1">
    <property type="nucleotide sequence ID" value="XM_006820654.1"/>
</dbReference>
<dbReference type="Proteomes" id="UP000694865">
    <property type="component" value="Unplaced"/>
</dbReference>
<dbReference type="CDD" id="cd11296">
    <property type="entry name" value="O-FucT_like"/>
    <property type="match status" value="1"/>
</dbReference>
<proteinExistence type="predicted"/>
<reference evidence="2" key="1">
    <citation type="submission" date="2025-08" db="UniProtKB">
        <authorList>
            <consortium name="RefSeq"/>
        </authorList>
    </citation>
    <scope>IDENTIFICATION</scope>
    <source>
        <tissue evidence="2">Testes</tissue>
    </source>
</reference>
<sequence length="164" mass="18598">MSYICNGHRFAALHWRNRTGEVCRVGLRANREDITCEDHIQLLNDNSATIARAVHDAMKKDGLDCLYLAYPPYSEDILEYMAAEIPKVYTVSDILVHGIPEYMQEDEYYLSLIDQEMASRAALFMASGSSNWSDFVVDERKANGKKNIFIGNLRGIPSSIINML</sequence>
<evidence type="ECO:0000313" key="1">
    <source>
        <dbReference type="Proteomes" id="UP000694865"/>
    </source>
</evidence>
<dbReference type="GeneID" id="102807194"/>